<comment type="caution">
    <text evidence="1">The sequence shown here is derived from an EMBL/GenBank/DDBJ whole genome shotgun (WGS) entry which is preliminary data.</text>
</comment>
<sequence length="89" mass="10569">MRNFNWFTVARKGAVKTMSTTHSNVKKTKELISEDLDSHMQKIHVPMERASMTANMLPRVWREMDYRMDVAYVILEYGVKWTTAWMLPM</sequence>
<evidence type="ECO:0000313" key="1">
    <source>
        <dbReference type="EMBL" id="GBM25235.1"/>
    </source>
</evidence>
<proteinExistence type="predicted"/>
<evidence type="ECO:0000313" key="2">
    <source>
        <dbReference type="Proteomes" id="UP000499080"/>
    </source>
</evidence>
<name>A0A4Y2EBN5_ARAVE</name>
<reference evidence="1 2" key="1">
    <citation type="journal article" date="2019" name="Sci. Rep.">
        <title>Orb-weaving spider Araneus ventricosus genome elucidates the spidroin gene catalogue.</title>
        <authorList>
            <person name="Kono N."/>
            <person name="Nakamura H."/>
            <person name="Ohtoshi R."/>
            <person name="Moran D.A.P."/>
            <person name="Shinohara A."/>
            <person name="Yoshida Y."/>
            <person name="Fujiwara M."/>
            <person name="Mori M."/>
            <person name="Tomita M."/>
            <person name="Arakawa K."/>
        </authorList>
    </citation>
    <scope>NUCLEOTIDE SEQUENCE [LARGE SCALE GENOMIC DNA]</scope>
</reference>
<gene>
    <name evidence="1" type="ORF">AVEN_153417_1</name>
</gene>
<keyword evidence="2" id="KW-1185">Reference proteome</keyword>
<dbReference type="Proteomes" id="UP000499080">
    <property type="component" value="Unassembled WGS sequence"/>
</dbReference>
<dbReference type="AlphaFoldDB" id="A0A4Y2EBN5"/>
<organism evidence="1 2">
    <name type="scientific">Araneus ventricosus</name>
    <name type="common">Orbweaver spider</name>
    <name type="synonym">Epeira ventricosa</name>
    <dbReference type="NCBI Taxonomy" id="182803"/>
    <lineage>
        <taxon>Eukaryota</taxon>
        <taxon>Metazoa</taxon>
        <taxon>Ecdysozoa</taxon>
        <taxon>Arthropoda</taxon>
        <taxon>Chelicerata</taxon>
        <taxon>Arachnida</taxon>
        <taxon>Araneae</taxon>
        <taxon>Araneomorphae</taxon>
        <taxon>Entelegynae</taxon>
        <taxon>Araneoidea</taxon>
        <taxon>Araneidae</taxon>
        <taxon>Araneus</taxon>
    </lineage>
</organism>
<dbReference type="EMBL" id="BGPR01000533">
    <property type="protein sequence ID" value="GBM25235.1"/>
    <property type="molecule type" value="Genomic_DNA"/>
</dbReference>
<protein>
    <submittedName>
        <fullName evidence="1">Uncharacterized protein</fullName>
    </submittedName>
</protein>
<accession>A0A4Y2EBN5</accession>